<name>A0A0K6HPV9_9HYPH</name>
<dbReference type="Pfam" id="PF00669">
    <property type="entry name" value="Flagellin_N"/>
    <property type="match status" value="1"/>
</dbReference>
<dbReference type="GO" id="GO:0009288">
    <property type="term" value="C:bacterial-type flagellum"/>
    <property type="evidence" value="ECO:0007669"/>
    <property type="project" value="UniProtKB-SubCell"/>
</dbReference>
<keyword evidence="7" id="KW-0969">Cilium</keyword>
<evidence type="ECO:0000256" key="1">
    <source>
        <dbReference type="ARBA" id="ARBA00005709"/>
    </source>
</evidence>
<keyword evidence="7" id="KW-0966">Cell projection</keyword>
<dbReference type="EMBL" id="CYHE01000002">
    <property type="protein sequence ID" value="CUA93067.1"/>
    <property type="molecule type" value="Genomic_DNA"/>
</dbReference>
<reference evidence="8" key="1">
    <citation type="submission" date="2015-08" db="EMBL/GenBank/DDBJ databases">
        <authorList>
            <person name="Varghese N."/>
        </authorList>
    </citation>
    <scope>NUCLEOTIDE SEQUENCE [LARGE SCALE GENOMIC DNA]</scope>
    <source>
        <strain evidence="8">DSM 23407</strain>
    </source>
</reference>
<dbReference type="InterPro" id="IPR010810">
    <property type="entry name" value="Flagellin_hook_IN_motif"/>
</dbReference>
<keyword evidence="3 4" id="KW-0975">Bacterial flagellum</keyword>
<keyword evidence="2 4" id="KW-0964">Secreted</keyword>
<gene>
    <name evidence="7" type="ORF">Ga0061067_102242</name>
</gene>
<evidence type="ECO:0000259" key="5">
    <source>
        <dbReference type="Pfam" id="PF00669"/>
    </source>
</evidence>
<dbReference type="AlphaFoldDB" id="A0A0K6HPV9"/>
<dbReference type="PANTHER" id="PTHR42792:SF2">
    <property type="entry name" value="FLAGELLIN"/>
    <property type="match status" value="1"/>
</dbReference>
<dbReference type="Proteomes" id="UP000183900">
    <property type="component" value="Unassembled WGS sequence"/>
</dbReference>
<dbReference type="GO" id="GO:0005576">
    <property type="term" value="C:extracellular region"/>
    <property type="evidence" value="ECO:0007669"/>
    <property type="project" value="UniProtKB-SubCell"/>
</dbReference>
<comment type="function">
    <text evidence="4">Flagellin is the subunit protein which polymerizes to form the filaments of bacterial flagella.</text>
</comment>
<dbReference type="GO" id="GO:0005198">
    <property type="term" value="F:structural molecule activity"/>
    <property type="evidence" value="ECO:0007669"/>
    <property type="project" value="UniProtKB-UniRule"/>
</dbReference>
<sequence length="409" mass="41140">MPVITTNTAANTAVRYLNSNSASQSDSLAKLASGSRITKASDDAAGLAISTKIKSDVAALEQASTNASHGISILQTADGAASNVSDILQRMKVLASQSASGTVTDTERAYIQAEFAELQDEIDGIASSTRYNGQSLLDGTSDFTKDIATAATAATATTTLTASITGDDGDTLSFDLKGTSIELTVGATTAGEITIDDLITAINAQTSKTGVTASADTGTGALVLTDKTKGATSTISVSNVTAGGTNTGLTAADLTTLGLTDDGSGTFTATGTAAVEADTSGSKIIVGSDSSDTITLKLSILTSSALEVDTLDISTQTGAEAALDALDAAINTVSNARAEMGAIMSRFEFRSSQIATSIENLDAAQSAIADVDIASEQSKLSATSVMVQAAVAAASQANQMPENLLKLLQ</sequence>
<proteinExistence type="inferred from homology"/>
<evidence type="ECO:0000259" key="6">
    <source>
        <dbReference type="Pfam" id="PF00700"/>
    </source>
</evidence>
<evidence type="ECO:0000256" key="3">
    <source>
        <dbReference type="ARBA" id="ARBA00023143"/>
    </source>
</evidence>
<keyword evidence="7" id="KW-0282">Flagellum</keyword>
<evidence type="ECO:0000256" key="2">
    <source>
        <dbReference type="ARBA" id="ARBA00022525"/>
    </source>
</evidence>
<dbReference type="PANTHER" id="PTHR42792">
    <property type="entry name" value="FLAGELLIN"/>
    <property type="match status" value="1"/>
</dbReference>
<comment type="similarity">
    <text evidence="1 4">Belongs to the bacterial flagellin family.</text>
</comment>
<evidence type="ECO:0000256" key="4">
    <source>
        <dbReference type="RuleBase" id="RU362073"/>
    </source>
</evidence>
<comment type="subcellular location">
    <subcellularLocation>
        <location evidence="4">Secreted</location>
    </subcellularLocation>
    <subcellularLocation>
        <location evidence="4">Bacterial flagellum</location>
    </subcellularLocation>
</comment>
<dbReference type="InterPro" id="IPR001029">
    <property type="entry name" value="Flagellin_N"/>
</dbReference>
<dbReference type="Pfam" id="PF00700">
    <property type="entry name" value="Flagellin_C"/>
    <property type="match status" value="1"/>
</dbReference>
<dbReference type="InterPro" id="IPR046358">
    <property type="entry name" value="Flagellin_C"/>
</dbReference>
<dbReference type="Gene3D" id="6.10.10.10">
    <property type="entry name" value="Flagellar export chaperone, C-terminal domain"/>
    <property type="match status" value="1"/>
</dbReference>
<dbReference type="Pfam" id="PF07196">
    <property type="entry name" value="Flagellin_IN"/>
    <property type="match status" value="1"/>
</dbReference>
<dbReference type="PRINTS" id="PR00207">
    <property type="entry name" value="FLAGELLIN"/>
</dbReference>
<dbReference type="OrthoDB" id="9796789at2"/>
<protein>
    <recommendedName>
        <fullName evidence="4">Flagellin</fullName>
    </recommendedName>
</protein>
<dbReference type="InterPro" id="IPR042187">
    <property type="entry name" value="Flagellin_C_sub2"/>
</dbReference>
<accession>A0A0K6HPV9</accession>
<organism evidence="7 8">
    <name type="scientific">Pannonibacter indicus</name>
    <dbReference type="NCBI Taxonomy" id="466044"/>
    <lineage>
        <taxon>Bacteria</taxon>
        <taxon>Pseudomonadati</taxon>
        <taxon>Pseudomonadota</taxon>
        <taxon>Alphaproteobacteria</taxon>
        <taxon>Hyphomicrobiales</taxon>
        <taxon>Stappiaceae</taxon>
        <taxon>Pannonibacter</taxon>
    </lineage>
</organism>
<feature type="domain" description="Flagellin C-terminal" evidence="6">
    <location>
        <begin position="323"/>
        <end position="408"/>
    </location>
</feature>
<dbReference type="SUPFAM" id="SSF64518">
    <property type="entry name" value="Phase 1 flagellin"/>
    <property type="match status" value="1"/>
</dbReference>
<keyword evidence="8" id="KW-1185">Reference proteome</keyword>
<feature type="domain" description="Flagellin N-terminal" evidence="5">
    <location>
        <begin position="4"/>
        <end position="141"/>
    </location>
</feature>
<dbReference type="InterPro" id="IPR001492">
    <property type="entry name" value="Flagellin"/>
</dbReference>
<dbReference type="Gene3D" id="1.20.1330.10">
    <property type="entry name" value="f41 fragment of flagellin, N-terminal domain"/>
    <property type="match status" value="2"/>
</dbReference>
<evidence type="ECO:0000313" key="8">
    <source>
        <dbReference type="Proteomes" id="UP000183900"/>
    </source>
</evidence>
<evidence type="ECO:0000313" key="7">
    <source>
        <dbReference type="EMBL" id="CUA93067.1"/>
    </source>
</evidence>